<feature type="region of interest" description="Disordered" evidence="1">
    <location>
        <begin position="53"/>
        <end position="104"/>
    </location>
</feature>
<organism evidence="3 4">
    <name type="scientific">Ridgeia piscesae</name>
    <name type="common">Tubeworm</name>
    <dbReference type="NCBI Taxonomy" id="27915"/>
    <lineage>
        <taxon>Eukaryota</taxon>
        <taxon>Metazoa</taxon>
        <taxon>Spiralia</taxon>
        <taxon>Lophotrochozoa</taxon>
        <taxon>Annelida</taxon>
        <taxon>Polychaeta</taxon>
        <taxon>Sedentaria</taxon>
        <taxon>Canalipalpata</taxon>
        <taxon>Sabellida</taxon>
        <taxon>Siboglinidae</taxon>
        <taxon>Ridgeia</taxon>
    </lineage>
</organism>
<name>A0AAD9L5V6_RIDPI</name>
<gene>
    <name evidence="3" type="ORF">NP493_312g02036</name>
</gene>
<proteinExistence type="predicted"/>
<evidence type="ECO:0000256" key="2">
    <source>
        <dbReference type="SAM" id="SignalP"/>
    </source>
</evidence>
<dbReference type="AlphaFoldDB" id="A0AAD9L5V6"/>
<comment type="caution">
    <text evidence="3">The sequence shown here is derived from an EMBL/GenBank/DDBJ whole genome shotgun (WGS) entry which is preliminary data.</text>
</comment>
<feature type="signal peptide" evidence="2">
    <location>
        <begin position="1"/>
        <end position="20"/>
    </location>
</feature>
<evidence type="ECO:0000256" key="1">
    <source>
        <dbReference type="SAM" id="MobiDB-lite"/>
    </source>
</evidence>
<dbReference type="EMBL" id="JAODUO010000311">
    <property type="protein sequence ID" value="KAK2183426.1"/>
    <property type="molecule type" value="Genomic_DNA"/>
</dbReference>
<evidence type="ECO:0000313" key="3">
    <source>
        <dbReference type="EMBL" id="KAK2183426.1"/>
    </source>
</evidence>
<protein>
    <submittedName>
        <fullName evidence="3">Uncharacterized protein</fullName>
    </submittedName>
</protein>
<feature type="chain" id="PRO_5041999953" evidence="2">
    <location>
        <begin position="21"/>
        <end position="224"/>
    </location>
</feature>
<accession>A0AAD9L5V6</accession>
<keyword evidence="2" id="KW-0732">Signal</keyword>
<reference evidence="3" key="1">
    <citation type="journal article" date="2023" name="Mol. Biol. Evol.">
        <title>Third-Generation Sequencing Reveals the Adaptive Role of the Epigenome in Three Deep-Sea Polychaetes.</title>
        <authorList>
            <person name="Perez M."/>
            <person name="Aroh O."/>
            <person name="Sun Y."/>
            <person name="Lan Y."/>
            <person name="Juniper S.K."/>
            <person name="Young C.R."/>
            <person name="Angers B."/>
            <person name="Qian P.Y."/>
        </authorList>
    </citation>
    <scope>NUCLEOTIDE SEQUENCE</scope>
    <source>
        <strain evidence="3">R07B-5</strain>
    </source>
</reference>
<sequence>MFRFCMFCVFLCCSCVYGAAIPKNDDPPPVEDSKPNAVPNINIQPLPNADAKVVPNRNVQPLPNADAKDIPNRNVQPLPNEDAKDVPNRNDIPLPNEDANVVPNRNDAPLAIEDAHILNRKEAPVADMVPNRNDSPLKNEDLHIQHMDVERPPLRAPSLKTSDLQPPDHLDAVRMEQDGHLNRDFKKEVFAGNHEEYEEFNREHAKKKLEEIFLKYVCLLWPCL</sequence>
<evidence type="ECO:0000313" key="4">
    <source>
        <dbReference type="Proteomes" id="UP001209878"/>
    </source>
</evidence>
<keyword evidence="4" id="KW-1185">Reference proteome</keyword>
<dbReference type="Proteomes" id="UP001209878">
    <property type="component" value="Unassembled WGS sequence"/>
</dbReference>